<evidence type="ECO:0000313" key="6">
    <source>
        <dbReference type="EMBL" id="MCT8992013.1"/>
    </source>
</evidence>
<evidence type="ECO:0000259" key="4">
    <source>
        <dbReference type="PROSITE" id="PS51736"/>
    </source>
</evidence>
<evidence type="ECO:0000259" key="5">
    <source>
        <dbReference type="PROSITE" id="PS51737"/>
    </source>
</evidence>
<dbReference type="SMART" id="SM00857">
    <property type="entry name" value="Resolvase"/>
    <property type="match status" value="1"/>
</dbReference>
<evidence type="ECO:0000256" key="3">
    <source>
        <dbReference type="SAM" id="Coils"/>
    </source>
</evidence>
<dbReference type="PANTHER" id="PTHR30461">
    <property type="entry name" value="DNA-INVERTASE FROM LAMBDOID PROPHAGE"/>
    <property type="match status" value="1"/>
</dbReference>
<keyword evidence="2" id="KW-0233">DNA recombination</keyword>
<organism evidence="6 7">
    <name type="scientific">Chelativorans petroleitrophicus</name>
    <dbReference type="NCBI Taxonomy" id="2975484"/>
    <lineage>
        <taxon>Bacteria</taxon>
        <taxon>Pseudomonadati</taxon>
        <taxon>Pseudomonadota</taxon>
        <taxon>Alphaproteobacteria</taxon>
        <taxon>Hyphomicrobiales</taxon>
        <taxon>Phyllobacteriaceae</taxon>
        <taxon>Chelativorans</taxon>
    </lineage>
</organism>
<feature type="domain" description="Resolvase/invertase-type recombinase catalytic" evidence="4">
    <location>
        <begin position="3"/>
        <end position="162"/>
    </location>
</feature>
<dbReference type="EMBL" id="JAODNV010000022">
    <property type="protein sequence ID" value="MCT8992013.1"/>
    <property type="molecule type" value="Genomic_DNA"/>
</dbReference>
<dbReference type="PROSITE" id="PS51736">
    <property type="entry name" value="RECOMBINASES_3"/>
    <property type="match status" value="1"/>
</dbReference>
<feature type="coiled-coil region" evidence="3">
    <location>
        <begin position="376"/>
        <end position="442"/>
    </location>
</feature>
<dbReference type="InterPro" id="IPR025827">
    <property type="entry name" value="Zn_ribbon_recom_dom"/>
</dbReference>
<name>A0A9X2XAZ8_9HYPH</name>
<dbReference type="Pfam" id="PF07508">
    <property type="entry name" value="Recombinase"/>
    <property type="match status" value="1"/>
</dbReference>
<dbReference type="InterPro" id="IPR038109">
    <property type="entry name" value="DNA_bind_recomb_sf"/>
</dbReference>
<protein>
    <submittedName>
        <fullName evidence="6">Recombinase family protein</fullName>
    </submittedName>
</protein>
<dbReference type="RefSeq" id="WP_051469253.1">
    <property type="nucleotide sequence ID" value="NZ_JAODNV010000022.1"/>
</dbReference>
<dbReference type="PROSITE" id="PS51737">
    <property type="entry name" value="RECOMBINASE_DNA_BIND"/>
    <property type="match status" value="1"/>
</dbReference>
<dbReference type="Gene3D" id="3.40.50.1390">
    <property type="entry name" value="Resolvase, N-terminal catalytic domain"/>
    <property type="match status" value="1"/>
</dbReference>
<dbReference type="Pfam" id="PF00239">
    <property type="entry name" value="Resolvase"/>
    <property type="match status" value="1"/>
</dbReference>
<dbReference type="Proteomes" id="UP001149009">
    <property type="component" value="Unassembled WGS sequence"/>
</dbReference>
<dbReference type="GO" id="GO:0000150">
    <property type="term" value="F:DNA strand exchange activity"/>
    <property type="evidence" value="ECO:0007669"/>
    <property type="project" value="InterPro"/>
</dbReference>
<evidence type="ECO:0000256" key="2">
    <source>
        <dbReference type="ARBA" id="ARBA00023172"/>
    </source>
</evidence>
<accession>A0A9X2XAZ8</accession>
<dbReference type="Pfam" id="PF13408">
    <property type="entry name" value="Zn_ribbon_recom"/>
    <property type="match status" value="1"/>
</dbReference>
<dbReference type="SUPFAM" id="SSF53041">
    <property type="entry name" value="Resolvase-like"/>
    <property type="match status" value="1"/>
</dbReference>
<keyword evidence="1" id="KW-0238">DNA-binding</keyword>
<dbReference type="AlphaFoldDB" id="A0A9X2XAZ8"/>
<dbReference type="GO" id="GO:0003677">
    <property type="term" value="F:DNA binding"/>
    <property type="evidence" value="ECO:0007669"/>
    <property type="project" value="UniProtKB-KW"/>
</dbReference>
<evidence type="ECO:0000313" key="7">
    <source>
        <dbReference type="Proteomes" id="UP001149009"/>
    </source>
</evidence>
<comment type="caution">
    <text evidence="6">The sequence shown here is derived from an EMBL/GenBank/DDBJ whole genome shotgun (WGS) entry which is preliminary data.</text>
</comment>
<dbReference type="Gene3D" id="3.90.1750.20">
    <property type="entry name" value="Putative Large Serine Recombinase, Chain B, Domain 2"/>
    <property type="match status" value="1"/>
</dbReference>
<keyword evidence="7" id="KW-1185">Reference proteome</keyword>
<gene>
    <name evidence="6" type="ORF">NYR54_17255</name>
</gene>
<dbReference type="CDD" id="cd00338">
    <property type="entry name" value="Ser_Recombinase"/>
    <property type="match status" value="1"/>
</dbReference>
<keyword evidence="3" id="KW-0175">Coiled coil</keyword>
<dbReference type="InterPro" id="IPR036162">
    <property type="entry name" value="Resolvase-like_N_sf"/>
</dbReference>
<dbReference type="InterPro" id="IPR050639">
    <property type="entry name" value="SSR_resolvase"/>
</dbReference>
<proteinExistence type="predicted"/>
<dbReference type="InterPro" id="IPR011109">
    <property type="entry name" value="DNA_bind_recombinase_dom"/>
</dbReference>
<dbReference type="InterPro" id="IPR006119">
    <property type="entry name" value="Resolv_N"/>
</dbReference>
<evidence type="ECO:0000256" key="1">
    <source>
        <dbReference type="ARBA" id="ARBA00023125"/>
    </source>
</evidence>
<dbReference type="PANTHER" id="PTHR30461:SF2">
    <property type="entry name" value="SERINE RECOMBINASE PINE-RELATED"/>
    <property type="match status" value="1"/>
</dbReference>
<sequence>MAKVYSYIRFSTPEQARGDSLRRQIEAAEAWCKERDLALDDTLSDLGLSAYDGANHTIGALRRFLDLVESGQIDRGSYLIVESLDRLSRETVIDAASRLLDLIRAGITVVTLSDGQEYSAERLRGDWTPLIISLAVMARAHDESRIKSERVGQAWRRKKEAARSEKKPLTRRCPEWLQLVDGRFIERPDRVAIVRRIFQETIEGAGRREIARRLNAEGIPPFRGKNGWQTSSIAKIIESRAVLGEYQPHSGTHKARNRKPDGDSISDYYPCIIDEQTFWRAQAAVQERRKDASGRKGNVVHLLQGLGRCGICRSPMHIVNKGRLPKGGVYLCCSSNLRNTGCTNSRRWRVEKLEVAVLTGLGFLEVGAFAPLDEDASKATDKVAALQAELADAEERRKRLLALVETGDDAAVERFTAVANEVKALRKRLRKAEEEASKLAADPGLVRRLTDVADLTRRIESSYDPEGRRALRIRLSNLIRGLIERIICRPDIGAVMVLKPRLGPRFLAGVAPFACRGEKGIWTMLLEAEADKQTVDLFFSLSADTWEWKQD</sequence>
<reference evidence="6" key="1">
    <citation type="submission" date="2022-08" db="EMBL/GenBank/DDBJ databases">
        <title>Chelativorans sichuanense sp. nov., a paraffin oil-degrading bacterium isolated from a mixture of oil-based drill cuttings and paddy soil.</title>
        <authorList>
            <person name="Yu J."/>
            <person name="Liu H."/>
            <person name="Chen Q."/>
        </authorList>
    </citation>
    <scope>NUCLEOTIDE SEQUENCE</scope>
    <source>
        <strain evidence="6">SCAU 2101</strain>
    </source>
</reference>
<feature type="domain" description="Recombinase" evidence="5">
    <location>
        <begin position="174"/>
        <end position="291"/>
    </location>
</feature>